<gene>
    <name evidence="7" type="ORF">A7C99_2639</name>
</gene>
<evidence type="ECO:0000313" key="7">
    <source>
        <dbReference type="EMBL" id="OAL65542.1"/>
    </source>
</evidence>
<dbReference type="PANTHER" id="PTHR46494:SF1">
    <property type="entry name" value="CORA FAMILY METAL ION TRANSPORTER (EUROFUNG)"/>
    <property type="match status" value="1"/>
</dbReference>
<evidence type="ECO:0000256" key="2">
    <source>
        <dbReference type="ARBA" id="ARBA00022692"/>
    </source>
</evidence>
<dbReference type="VEuPathDB" id="FungiDB:TERG_02483"/>
<dbReference type="GO" id="GO:0015087">
    <property type="term" value="F:cobalt ion transmembrane transporter activity"/>
    <property type="evidence" value="ECO:0007669"/>
    <property type="project" value="TreeGrafter"/>
</dbReference>
<evidence type="ECO:0008006" key="9">
    <source>
        <dbReference type="Google" id="ProtNLM"/>
    </source>
</evidence>
<name>A0A178EZH5_TRIRU</name>
<reference evidence="7 8" key="1">
    <citation type="submission" date="2016-05" db="EMBL/GenBank/DDBJ databases">
        <title>Genome sequencing of Trichophyton rubrum CMCC(F)T1i isolated from hair.</title>
        <authorList>
            <person name="Zhan P."/>
            <person name="Tao Y."/>
            <person name="Liu W."/>
        </authorList>
    </citation>
    <scope>NUCLEOTIDE SEQUENCE [LARGE SCALE GENOMIC DNA]</scope>
    <source>
        <strain evidence="8">CMCC(F)T1i</strain>
    </source>
</reference>
<dbReference type="Pfam" id="PF01544">
    <property type="entry name" value="CorA"/>
    <property type="match status" value="1"/>
</dbReference>
<sequence>MFKMLQDISCSAPAAPSYCYNNSGWLSLQLVRRWFQGNVHEADLEYLVCRLETRSLRRRGQRDPQLDNRAVDALDAAGGTATECWTAQKSGLVVMVVDMLLSAERQSRRHDLGPKWHKEYSEIDQHCGRVLIIDFVKQEASKTRMRKVSAEEIFDLQSLRKVYNNPDRTNEAVLRVFHVQNADWAKEYLLRKFNIDNRDDLVGNDFGKYVRHKNPERRGGRPFLNGKTWKVQYDPWRGISKTSFGLDYLKQYHKSVHLTPRHRRSPGDDTLKMMELDSWGDQDNPSRGYDVYVQRLSCYIQHKQATGLPSLEIEDSDIKNPYHIEDCQAGDSPEKRKDVYVPCLSSLDNGNAILIFDNSHTGCLEDTLIPPRQTWEERWRRLPFFLAFESKDLVESDEQLAHHSTRIILDDIFKVLTANWDSFLNLAMDHVSMLEDKIYERPADETRAPLLWTNSSLWLKVEKLLFIHLDIVKEMITRLQDLTDDVESDTPWLESIPGDFERLGTTITEDLIKPTENLISLLYQSVSIRDSRHSIQLNVSMWRLSWITFIFLPMTFITGFFGMNVDTFKDNPDIKWYFIATVPFMFLVLILWYIIKHYLAGRRQTPHQRGIYENFFNEMADRNPSLWSRMGPRDYVVPRGILSRIKWHFIKVWSAPERTILLDTDSDGSGGDMGTMFKIKQYLIRRWTSQLRNNKAVKETALEDGLIVPEDDTVSEVHSIADGLAEATEMLVIPATPAVESRIVPEIVASHTTTQTQPDAPEAIAPRSALSLISSAHRRSSSAGRTSCLLVEEEDYQWLSERGRQGMRWAWRSSSSRGRSPHGSPRRHSRSRSREDREVEKSGGSTSPVDQGTGTMPQSNDDNNESPTTAHDTSNTHT</sequence>
<comment type="caution">
    <text evidence="7">The sequence shown here is derived from an EMBL/GenBank/DDBJ whole genome shotgun (WGS) entry which is preliminary data.</text>
</comment>
<keyword evidence="4 6" id="KW-0472">Membrane</keyword>
<protein>
    <recommendedName>
        <fullName evidence="9">CorA family metal ion transporter</fullName>
    </recommendedName>
</protein>
<dbReference type="InterPro" id="IPR002523">
    <property type="entry name" value="MgTranspt_CorA/ZnTranspt_ZntB"/>
</dbReference>
<feature type="transmembrane region" description="Helical" evidence="6">
    <location>
        <begin position="574"/>
        <end position="595"/>
    </location>
</feature>
<dbReference type="EMBL" id="LHPM01000013">
    <property type="protein sequence ID" value="OAL65542.1"/>
    <property type="molecule type" value="Genomic_DNA"/>
</dbReference>
<dbReference type="GO" id="GO:0000287">
    <property type="term" value="F:magnesium ion binding"/>
    <property type="evidence" value="ECO:0007669"/>
    <property type="project" value="TreeGrafter"/>
</dbReference>
<accession>A0A178EZH5</accession>
<evidence type="ECO:0000256" key="4">
    <source>
        <dbReference type="ARBA" id="ARBA00023136"/>
    </source>
</evidence>
<proteinExistence type="predicted"/>
<dbReference type="GO" id="GO:0015095">
    <property type="term" value="F:magnesium ion transmembrane transporter activity"/>
    <property type="evidence" value="ECO:0007669"/>
    <property type="project" value="TreeGrafter"/>
</dbReference>
<organism evidence="7 8">
    <name type="scientific">Trichophyton rubrum</name>
    <name type="common">Athlete's foot fungus</name>
    <name type="synonym">Epidermophyton rubrum</name>
    <dbReference type="NCBI Taxonomy" id="5551"/>
    <lineage>
        <taxon>Eukaryota</taxon>
        <taxon>Fungi</taxon>
        <taxon>Dikarya</taxon>
        <taxon>Ascomycota</taxon>
        <taxon>Pezizomycotina</taxon>
        <taxon>Eurotiomycetes</taxon>
        <taxon>Eurotiomycetidae</taxon>
        <taxon>Onygenales</taxon>
        <taxon>Arthrodermataceae</taxon>
        <taxon>Trichophyton</taxon>
    </lineage>
</organism>
<evidence type="ECO:0000256" key="5">
    <source>
        <dbReference type="SAM" id="MobiDB-lite"/>
    </source>
</evidence>
<dbReference type="GO" id="GO:0005886">
    <property type="term" value="C:plasma membrane"/>
    <property type="evidence" value="ECO:0007669"/>
    <property type="project" value="UniProtKB-SubCell"/>
</dbReference>
<dbReference type="Gene3D" id="1.20.58.340">
    <property type="entry name" value="Magnesium transport protein CorA, transmembrane region"/>
    <property type="match status" value="1"/>
</dbReference>
<dbReference type="PANTHER" id="PTHR46494">
    <property type="entry name" value="CORA FAMILY METAL ION TRANSPORTER (EUROFUNG)"/>
    <property type="match status" value="1"/>
</dbReference>
<feature type="compositionally biased region" description="Low complexity" evidence="5">
    <location>
        <begin position="812"/>
        <end position="823"/>
    </location>
</feature>
<dbReference type="InterPro" id="IPR045863">
    <property type="entry name" value="CorA_TM1_TM2"/>
</dbReference>
<dbReference type="GO" id="GO:0050897">
    <property type="term" value="F:cobalt ion binding"/>
    <property type="evidence" value="ECO:0007669"/>
    <property type="project" value="TreeGrafter"/>
</dbReference>
<evidence type="ECO:0000256" key="6">
    <source>
        <dbReference type="SAM" id="Phobius"/>
    </source>
</evidence>
<evidence type="ECO:0000313" key="8">
    <source>
        <dbReference type="Proteomes" id="UP000243015"/>
    </source>
</evidence>
<feature type="compositionally biased region" description="Polar residues" evidence="5">
    <location>
        <begin position="843"/>
        <end position="878"/>
    </location>
</feature>
<keyword evidence="3 6" id="KW-1133">Transmembrane helix</keyword>
<feature type="compositionally biased region" description="Basic and acidic residues" evidence="5">
    <location>
        <begin position="832"/>
        <end position="841"/>
    </location>
</feature>
<evidence type="ECO:0000256" key="3">
    <source>
        <dbReference type="ARBA" id="ARBA00022989"/>
    </source>
</evidence>
<comment type="subcellular location">
    <subcellularLocation>
        <location evidence="1">Cell membrane</location>
        <topology evidence="1">Multi-pass membrane protein</topology>
    </subcellularLocation>
</comment>
<dbReference type="Proteomes" id="UP000243015">
    <property type="component" value="Unassembled WGS sequence"/>
</dbReference>
<evidence type="ECO:0000256" key="1">
    <source>
        <dbReference type="ARBA" id="ARBA00004651"/>
    </source>
</evidence>
<keyword evidence="2 6" id="KW-0812">Transmembrane</keyword>
<dbReference type="AlphaFoldDB" id="A0A178EZH5"/>
<dbReference type="SUPFAM" id="SSF144083">
    <property type="entry name" value="Magnesium transport protein CorA, transmembrane region"/>
    <property type="match status" value="1"/>
</dbReference>
<feature type="transmembrane region" description="Helical" evidence="6">
    <location>
        <begin position="541"/>
        <end position="562"/>
    </location>
</feature>
<feature type="region of interest" description="Disordered" evidence="5">
    <location>
        <begin position="809"/>
        <end position="878"/>
    </location>
</feature>